<feature type="coiled-coil region" evidence="1">
    <location>
        <begin position="7"/>
        <end position="65"/>
    </location>
</feature>
<accession>A0ABD5P768</accession>
<comment type="caution">
    <text evidence="3">The sequence shown here is derived from an EMBL/GenBank/DDBJ whole genome shotgun (WGS) entry which is preliminary data.</text>
</comment>
<dbReference type="Pfam" id="PF19111">
    <property type="entry name" value="DUF5798"/>
    <property type="match status" value="1"/>
</dbReference>
<dbReference type="AlphaFoldDB" id="A0ABD5P768"/>
<reference evidence="3 4" key="1">
    <citation type="journal article" date="2019" name="Int. J. Syst. Evol. Microbiol.">
        <title>The Global Catalogue of Microorganisms (GCM) 10K type strain sequencing project: providing services to taxonomists for standard genome sequencing and annotation.</title>
        <authorList>
            <consortium name="The Broad Institute Genomics Platform"/>
            <consortium name="The Broad Institute Genome Sequencing Center for Infectious Disease"/>
            <person name="Wu L."/>
            <person name="Ma J."/>
        </authorList>
    </citation>
    <scope>NUCLEOTIDE SEQUENCE [LARGE SCALE GENOMIC DNA]</scope>
    <source>
        <strain evidence="3 4">CGMCC 1.12553</strain>
    </source>
</reference>
<sequence length="128" mass="13687">MGLGGTAKKIQKVAEMAEDVYQRLNEMREELRRTKETVEMTKDRVDSLESEVVEQRALVAAIAEEQGLDVDSIRATAHVDEAERSGDDASSTDAGGASTDADADTESETPAEETTRGANPSEAPTDGD</sequence>
<feature type="region of interest" description="Disordered" evidence="2">
    <location>
        <begin position="66"/>
        <end position="128"/>
    </location>
</feature>
<evidence type="ECO:0000313" key="4">
    <source>
        <dbReference type="Proteomes" id="UP001595921"/>
    </source>
</evidence>
<feature type="compositionally biased region" description="Acidic residues" evidence="2">
    <location>
        <begin position="101"/>
        <end position="111"/>
    </location>
</feature>
<feature type="compositionally biased region" description="Low complexity" evidence="2">
    <location>
        <begin position="88"/>
        <end position="100"/>
    </location>
</feature>
<keyword evidence="4" id="KW-1185">Reference proteome</keyword>
<evidence type="ECO:0000313" key="3">
    <source>
        <dbReference type="EMBL" id="MFC4356528.1"/>
    </source>
</evidence>
<evidence type="ECO:0000256" key="1">
    <source>
        <dbReference type="SAM" id="Coils"/>
    </source>
</evidence>
<proteinExistence type="predicted"/>
<dbReference type="InterPro" id="IPR043816">
    <property type="entry name" value="DUF5798"/>
</dbReference>
<name>A0ABD5P768_9EURY</name>
<organism evidence="3 4">
    <name type="scientific">Halobium salinum</name>
    <dbReference type="NCBI Taxonomy" id="1364940"/>
    <lineage>
        <taxon>Archaea</taxon>
        <taxon>Methanobacteriati</taxon>
        <taxon>Methanobacteriota</taxon>
        <taxon>Stenosarchaea group</taxon>
        <taxon>Halobacteria</taxon>
        <taxon>Halobacteriales</taxon>
        <taxon>Haloferacaceae</taxon>
        <taxon>Halobium</taxon>
    </lineage>
</organism>
<dbReference type="EMBL" id="JBHSDS010000002">
    <property type="protein sequence ID" value="MFC4356528.1"/>
    <property type="molecule type" value="Genomic_DNA"/>
</dbReference>
<protein>
    <submittedName>
        <fullName evidence="3">DUF5798 family protein</fullName>
    </submittedName>
</protein>
<feature type="compositionally biased region" description="Basic and acidic residues" evidence="2">
    <location>
        <begin position="77"/>
        <end position="87"/>
    </location>
</feature>
<keyword evidence="1" id="KW-0175">Coiled coil</keyword>
<dbReference type="RefSeq" id="WP_267624965.1">
    <property type="nucleotide sequence ID" value="NZ_JAODIW010000010.1"/>
</dbReference>
<evidence type="ECO:0000256" key="2">
    <source>
        <dbReference type="SAM" id="MobiDB-lite"/>
    </source>
</evidence>
<dbReference type="Proteomes" id="UP001595921">
    <property type="component" value="Unassembled WGS sequence"/>
</dbReference>
<gene>
    <name evidence="3" type="ORF">ACFO0N_01030</name>
</gene>